<keyword evidence="7" id="KW-0539">Nucleus</keyword>
<accession>D7FPD5</accession>
<comment type="subcellular location">
    <subcellularLocation>
        <location evidence="2">Cytoplasm</location>
    </subcellularLocation>
    <subcellularLocation>
        <location evidence="1">Nucleus</location>
    </subcellularLocation>
</comment>
<dbReference type="GO" id="GO:0006611">
    <property type="term" value="P:protein export from nucleus"/>
    <property type="evidence" value="ECO:0007669"/>
    <property type="project" value="InterPro"/>
</dbReference>
<dbReference type="Pfam" id="PF03810">
    <property type="entry name" value="IBN_N"/>
    <property type="match status" value="1"/>
</dbReference>
<dbReference type="InterPro" id="IPR016024">
    <property type="entry name" value="ARM-type_fold"/>
</dbReference>
<keyword evidence="4" id="KW-0813">Transport</keyword>
<dbReference type="STRING" id="2880.D7FPD5"/>
<dbReference type="GO" id="GO:0031267">
    <property type="term" value="F:small GTPase binding"/>
    <property type="evidence" value="ECO:0007669"/>
    <property type="project" value="InterPro"/>
</dbReference>
<reference evidence="9 10" key="1">
    <citation type="journal article" date="2010" name="Nature">
        <title>The Ectocarpus genome and the independent evolution of multicellularity in brown algae.</title>
        <authorList>
            <person name="Cock J.M."/>
            <person name="Sterck L."/>
            <person name="Rouze P."/>
            <person name="Scornet D."/>
            <person name="Allen A.E."/>
            <person name="Amoutzias G."/>
            <person name="Anthouard V."/>
            <person name="Artiguenave F."/>
            <person name="Aury J.M."/>
            <person name="Badger J.H."/>
            <person name="Beszteri B."/>
            <person name="Billiau K."/>
            <person name="Bonnet E."/>
            <person name="Bothwell J.H."/>
            <person name="Bowler C."/>
            <person name="Boyen C."/>
            <person name="Brownlee C."/>
            <person name="Carrano C.J."/>
            <person name="Charrier B."/>
            <person name="Cho G.Y."/>
            <person name="Coelho S.M."/>
            <person name="Collen J."/>
            <person name="Corre E."/>
            <person name="Da Silva C."/>
            <person name="Delage L."/>
            <person name="Delaroque N."/>
            <person name="Dittami S.M."/>
            <person name="Doulbeau S."/>
            <person name="Elias M."/>
            <person name="Farnham G."/>
            <person name="Gachon C.M."/>
            <person name="Gschloessl B."/>
            <person name="Heesch S."/>
            <person name="Jabbari K."/>
            <person name="Jubin C."/>
            <person name="Kawai H."/>
            <person name="Kimura K."/>
            <person name="Kloareg B."/>
            <person name="Kupper F.C."/>
            <person name="Lang D."/>
            <person name="Le Bail A."/>
            <person name="Leblanc C."/>
            <person name="Lerouge P."/>
            <person name="Lohr M."/>
            <person name="Lopez P.J."/>
            <person name="Martens C."/>
            <person name="Maumus F."/>
            <person name="Michel G."/>
            <person name="Miranda-Saavedra D."/>
            <person name="Morales J."/>
            <person name="Moreau H."/>
            <person name="Motomura T."/>
            <person name="Nagasato C."/>
            <person name="Napoli C.A."/>
            <person name="Nelson D.R."/>
            <person name="Nyvall-Collen P."/>
            <person name="Peters A.F."/>
            <person name="Pommier C."/>
            <person name="Potin P."/>
            <person name="Poulain J."/>
            <person name="Quesneville H."/>
            <person name="Read B."/>
            <person name="Rensing S.A."/>
            <person name="Ritter A."/>
            <person name="Rousvoal S."/>
            <person name="Samanta M."/>
            <person name="Samson G."/>
            <person name="Schroeder D.C."/>
            <person name="Segurens B."/>
            <person name="Strittmatter M."/>
            <person name="Tonon T."/>
            <person name="Tregear J.W."/>
            <person name="Valentin K."/>
            <person name="von Dassow P."/>
            <person name="Yamagishi T."/>
            <person name="Van de Peer Y."/>
            <person name="Wincker P."/>
        </authorList>
    </citation>
    <scope>NUCLEOTIDE SEQUENCE [LARGE SCALE GENOMIC DNA]</scope>
    <source>
        <strain evidence="10">Ec32 / CCAP1310/4</strain>
    </source>
</reference>
<comment type="similarity">
    <text evidence="3">Belongs to the exportin family.</text>
</comment>
<feature type="domain" description="Importin N-terminal" evidence="8">
    <location>
        <begin position="24"/>
        <end position="92"/>
    </location>
</feature>
<evidence type="ECO:0000313" key="9">
    <source>
        <dbReference type="EMBL" id="CBJ30394.1"/>
    </source>
</evidence>
<dbReference type="PANTHER" id="PTHR21452:SF4">
    <property type="entry name" value="EXPORTIN-6"/>
    <property type="match status" value="1"/>
</dbReference>
<dbReference type="eggNOG" id="KOG2020">
    <property type="taxonomic scope" value="Eukaryota"/>
</dbReference>
<proteinExistence type="inferred from homology"/>
<dbReference type="InterPro" id="IPR011989">
    <property type="entry name" value="ARM-like"/>
</dbReference>
<dbReference type="PANTHER" id="PTHR21452">
    <property type="entry name" value="EXPORTIN-6"/>
    <property type="match status" value="1"/>
</dbReference>
<evidence type="ECO:0000256" key="4">
    <source>
        <dbReference type="ARBA" id="ARBA00022448"/>
    </source>
</evidence>
<protein>
    <recommendedName>
        <fullName evidence="8">Importin N-terminal domain-containing protein</fullName>
    </recommendedName>
</protein>
<dbReference type="GO" id="GO:0005737">
    <property type="term" value="C:cytoplasm"/>
    <property type="evidence" value="ECO:0007669"/>
    <property type="project" value="UniProtKB-SubCell"/>
</dbReference>
<dbReference type="SUPFAM" id="SSF48371">
    <property type="entry name" value="ARM repeat"/>
    <property type="match status" value="1"/>
</dbReference>
<dbReference type="GO" id="GO:0005634">
    <property type="term" value="C:nucleus"/>
    <property type="evidence" value="ECO:0007669"/>
    <property type="project" value="UniProtKB-SubCell"/>
</dbReference>
<gene>
    <name evidence="9" type="ORF">Esi_0188_0060</name>
</gene>
<organism evidence="9 10">
    <name type="scientific">Ectocarpus siliculosus</name>
    <name type="common">Brown alga</name>
    <name type="synonym">Conferva siliculosa</name>
    <dbReference type="NCBI Taxonomy" id="2880"/>
    <lineage>
        <taxon>Eukaryota</taxon>
        <taxon>Sar</taxon>
        <taxon>Stramenopiles</taxon>
        <taxon>Ochrophyta</taxon>
        <taxon>PX clade</taxon>
        <taxon>Phaeophyceae</taxon>
        <taxon>Ectocarpales</taxon>
        <taxon>Ectocarpaceae</taxon>
        <taxon>Ectocarpus</taxon>
    </lineage>
</organism>
<dbReference type="AlphaFoldDB" id="D7FPD5"/>
<dbReference type="GO" id="GO:0005049">
    <property type="term" value="F:nuclear export signal receptor activity"/>
    <property type="evidence" value="ECO:0007669"/>
    <property type="project" value="InterPro"/>
</dbReference>
<evidence type="ECO:0000256" key="7">
    <source>
        <dbReference type="ARBA" id="ARBA00023242"/>
    </source>
</evidence>
<keyword evidence="10" id="KW-1185">Reference proteome</keyword>
<dbReference type="PROSITE" id="PS50166">
    <property type="entry name" value="IMPORTIN_B_NT"/>
    <property type="match status" value="1"/>
</dbReference>
<keyword evidence="6" id="KW-0653">Protein transport</keyword>
<evidence type="ECO:0000256" key="5">
    <source>
        <dbReference type="ARBA" id="ARBA00022490"/>
    </source>
</evidence>
<dbReference type="EMBL" id="FN648347">
    <property type="protein sequence ID" value="CBJ30394.1"/>
    <property type="molecule type" value="Genomic_DNA"/>
</dbReference>
<dbReference type="EMBL" id="FN649735">
    <property type="protein sequence ID" value="CBJ30394.1"/>
    <property type="molecule type" value="Genomic_DNA"/>
</dbReference>
<evidence type="ECO:0000256" key="2">
    <source>
        <dbReference type="ARBA" id="ARBA00004496"/>
    </source>
</evidence>
<evidence type="ECO:0000259" key="8">
    <source>
        <dbReference type="PROSITE" id="PS50166"/>
    </source>
</evidence>
<dbReference type="InterPro" id="IPR001494">
    <property type="entry name" value="Importin-beta_N"/>
</dbReference>
<dbReference type="Proteomes" id="UP000002630">
    <property type="component" value="Linkage Group LG10"/>
</dbReference>
<dbReference type="Gene3D" id="1.25.10.10">
    <property type="entry name" value="Leucine-rich Repeat Variant"/>
    <property type="match status" value="1"/>
</dbReference>
<evidence type="ECO:0000256" key="6">
    <source>
        <dbReference type="ARBA" id="ARBA00022927"/>
    </source>
</evidence>
<evidence type="ECO:0000256" key="3">
    <source>
        <dbReference type="ARBA" id="ARBA00009466"/>
    </source>
</evidence>
<dbReference type="InterPro" id="IPR040016">
    <property type="entry name" value="XPO6"/>
</dbReference>
<sequence>MEQLGPALSEFYAPTTSNERKQQLEQGLHAFQAQPNAHLTSLDILASIGQRREQENLFVLYFCGTTIEGGIPKRWNAIPKEERLHVRKTLFQGKTMLWNKILGIQPSCGGKDSSLCFPK</sequence>
<dbReference type="OrthoDB" id="10261013at2759"/>
<evidence type="ECO:0000256" key="1">
    <source>
        <dbReference type="ARBA" id="ARBA00004123"/>
    </source>
</evidence>
<evidence type="ECO:0000313" key="10">
    <source>
        <dbReference type="Proteomes" id="UP000002630"/>
    </source>
</evidence>
<name>D7FPD5_ECTSI</name>
<dbReference type="InParanoid" id="D7FPD5"/>
<keyword evidence="5" id="KW-0963">Cytoplasm</keyword>